<keyword evidence="3" id="KW-1185">Reference proteome</keyword>
<feature type="transmembrane region" description="Helical" evidence="1">
    <location>
        <begin position="21"/>
        <end position="45"/>
    </location>
</feature>
<comment type="caution">
    <text evidence="2">The sequence shown here is derived from an EMBL/GenBank/DDBJ whole genome shotgun (WGS) entry which is preliminary data.</text>
</comment>
<protein>
    <submittedName>
        <fullName evidence="2">Uncharacterized protein</fullName>
    </submittedName>
</protein>
<dbReference type="EMBL" id="REFZ01000004">
    <property type="protein sequence ID" value="RQH01485.1"/>
    <property type="molecule type" value="Genomic_DNA"/>
</dbReference>
<evidence type="ECO:0000313" key="2">
    <source>
        <dbReference type="EMBL" id="RQH01485.1"/>
    </source>
</evidence>
<evidence type="ECO:0000256" key="1">
    <source>
        <dbReference type="SAM" id="Phobius"/>
    </source>
</evidence>
<feature type="transmembrane region" description="Helical" evidence="1">
    <location>
        <begin position="65"/>
        <end position="83"/>
    </location>
</feature>
<dbReference type="InterPro" id="IPR058357">
    <property type="entry name" value="DUF8044"/>
</dbReference>
<organism evidence="2 3">
    <name type="scientific">Natrarchaeobius chitinivorans</name>
    <dbReference type="NCBI Taxonomy" id="1679083"/>
    <lineage>
        <taxon>Archaea</taxon>
        <taxon>Methanobacteriati</taxon>
        <taxon>Methanobacteriota</taxon>
        <taxon>Stenosarchaea group</taxon>
        <taxon>Halobacteria</taxon>
        <taxon>Halobacteriales</taxon>
        <taxon>Natrialbaceae</taxon>
        <taxon>Natrarchaeobius</taxon>
    </lineage>
</organism>
<gene>
    <name evidence="2" type="ORF">EA472_07190</name>
</gene>
<name>A0A3N6MJL9_NATCH</name>
<sequence>MMTARRDRFVHWQLGWMLATVLVLVVLDALSLELFFLCSLIGLLVVTELTTPVNVAPAWRARLPWLIAIGLIAFAVLVVRRVLHIVPSEVMPV</sequence>
<dbReference type="OrthoDB" id="146654at2157"/>
<accession>A0A3N6MJL9</accession>
<dbReference type="Proteomes" id="UP000281431">
    <property type="component" value="Unassembled WGS sequence"/>
</dbReference>
<keyword evidence="1" id="KW-0472">Membrane</keyword>
<reference evidence="2 3" key="1">
    <citation type="submission" date="2018-10" db="EMBL/GenBank/DDBJ databases">
        <title>Natrarchaeobius chitinivorans gen. nov., sp. nov., and Natrarchaeobius haloalkaliphilus sp. nov., alkaliphilic, chitin-utilizing haloarchaea from hypersaline alkaline lakes.</title>
        <authorList>
            <person name="Sorokin D.Y."/>
            <person name="Elcheninov A.G."/>
            <person name="Kostrikina N.A."/>
            <person name="Bale N.J."/>
            <person name="Sinninghe Damste J.S."/>
            <person name="Khijniak T.V."/>
            <person name="Kublanov I.V."/>
            <person name="Toshchakov S.V."/>
        </authorList>
    </citation>
    <scope>NUCLEOTIDE SEQUENCE [LARGE SCALE GENOMIC DNA]</scope>
    <source>
        <strain evidence="2 3">AArcht7</strain>
    </source>
</reference>
<proteinExistence type="predicted"/>
<dbReference type="AlphaFoldDB" id="A0A3N6MJL9"/>
<keyword evidence="1" id="KW-0812">Transmembrane</keyword>
<keyword evidence="1" id="KW-1133">Transmembrane helix</keyword>
<dbReference type="Pfam" id="PF26161">
    <property type="entry name" value="DUF8044"/>
    <property type="match status" value="1"/>
</dbReference>
<evidence type="ECO:0000313" key="3">
    <source>
        <dbReference type="Proteomes" id="UP000281431"/>
    </source>
</evidence>